<sequence length="648" mass="70195">MTGATASPARDVFRGPLSDALGADAAALLVPADRALPVPSASDRAAWAAVAAAHTTVDRILAAAAEEHGTPWPQPLASAAVRYHRDGDRSAWEDAAFARQRRLSRAVVAAAVTLDDARIDDVADGITLLCEQSSWCWPAHDDSFERHGSVVPVADDPYLDLGAGEAVAQLAWADHVLGQALDERYPGLRARIRYEASRRVFEPFLHRRDWWWIGHERTPINWNAWIHANVLAAALRLLDGPDDAELRSRVVSTAVADLDRFVAVLPADGAIDEGYGYWWEGALRALEALDLLRYATDGKVDAYAAGIPALRATVAYPHSMQLGDEWFVNVADGRAKPPSGLPWSALHRAARRFGDAGAEAFAASHRVPGTPAATEEQGLGRLLRALTDPAWMGAARAAAPLPRDIWLPSVELTVVRESGGTARGLALAAKGGHNGESHNHNDVGSFIVAVDGVPVVVDAGRPTYTAQTFGPDRYDIWTMQSSWHSVPEVRGIPQSPGTEFAARAVRPHDGGLALDLAGAYDVPGLRRWHRRIRLDRGPRSRVVVDDAWELDAWTGAEPEPETTVRMLLAGGVRLIDGAAHVTALEDARPLVVRWPSDIPARTTELELGDPLLTSVWGPRLTRLDLVVTDRRSLSVTVELFTSTPEELR</sequence>
<reference evidence="3 4" key="1">
    <citation type="submission" date="2023-11" db="EMBL/GenBank/DDBJ databases">
        <title>Genome sequence of Microbacterium rhizosphaerae KACC 19337.</title>
        <authorList>
            <person name="Choi H."/>
            <person name="Kim S."/>
            <person name="Kim Y."/>
            <person name="Kwon S.-W."/>
            <person name="Heo J."/>
        </authorList>
    </citation>
    <scope>NUCLEOTIDE SEQUENCE [LARGE SCALE GENOMIC DNA]</scope>
    <source>
        <strain evidence="3 4">KACC 19337</strain>
    </source>
</reference>
<evidence type="ECO:0000259" key="2">
    <source>
        <dbReference type="Pfam" id="PF07940"/>
    </source>
</evidence>
<feature type="domain" description="Heparinase II/III-like C-terminal" evidence="2">
    <location>
        <begin position="427"/>
        <end position="597"/>
    </location>
</feature>
<evidence type="ECO:0000256" key="1">
    <source>
        <dbReference type="ARBA" id="ARBA00004196"/>
    </source>
</evidence>
<dbReference type="Proteomes" id="UP001323798">
    <property type="component" value="Chromosome"/>
</dbReference>
<dbReference type="SUPFAM" id="SSF48230">
    <property type="entry name" value="Chondroitin AC/alginate lyase"/>
    <property type="match status" value="1"/>
</dbReference>
<accession>A0ABZ0SM80</accession>
<name>A0ABZ0SM80_9MICO</name>
<evidence type="ECO:0000313" key="3">
    <source>
        <dbReference type="EMBL" id="WPR90479.1"/>
    </source>
</evidence>
<dbReference type="InterPro" id="IPR008929">
    <property type="entry name" value="Chondroitin_lyas"/>
</dbReference>
<gene>
    <name evidence="3" type="ORF">SM116_04085</name>
</gene>
<dbReference type="InterPro" id="IPR012480">
    <property type="entry name" value="Hepar_II_III_C"/>
</dbReference>
<dbReference type="EMBL" id="CP139368">
    <property type="protein sequence ID" value="WPR90479.1"/>
    <property type="molecule type" value="Genomic_DNA"/>
</dbReference>
<dbReference type="Gene3D" id="2.70.98.70">
    <property type="match status" value="1"/>
</dbReference>
<dbReference type="RefSeq" id="WP_320943191.1">
    <property type="nucleotide sequence ID" value="NZ_BAABEU010000011.1"/>
</dbReference>
<protein>
    <submittedName>
        <fullName evidence="3">Heparinase II/III family protein</fullName>
    </submittedName>
</protein>
<evidence type="ECO:0000313" key="4">
    <source>
        <dbReference type="Proteomes" id="UP001323798"/>
    </source>
</evidence>
<dbReference type="Gene3D" id="1.50.10.100">
    <property type="entry name" value="Chondroitin AC/alginate lyase"/>
    <property type="match status" value="1"/>
</dbReference>
<dbReference type="Pfam" id="PF07940">
    <property type="entry name" value="Hepar_II_III_C"/>
    <property type="match status" value="1"/>
</dbReference>
<proteinExistence type="predicted"/>
<organism evidence="3 4">
    <name type="scientific">Microbacterium rhizosphaerae</name>
    <dbReference type="NCBI Taxonomy" id="1678237"/>
    <lineage>
        <taxon>Bacteria</taxon>
        <taxon>Bacillati</taxon>
        <taxon>Actinomycetota</taxon>
        <taxon>Actinomycetes</taxon>
        <taxon>Micrococcales</taxon>
        <taxon>Microbacteriaceae</taxon>
        <taxon>Microbacterium</taxon>
    </lineage>
</organism>
<comment type="subcellular location">
    <subcellularLocation>
        <location evidence="1">Cell envelope</location>
    </subcellularLocation>
</comment>
<keyword evidence="4" id="KW-1185">Reference proteome</keyword>